<reference evidence="1" key="1">
    <citation type="submission" date="2018-01" db="EMBL/GenBank/DDBJ databases">
        <authorList>
            <person name="Clerissi C."/>
        </authorList>
    </citation>
    <scope>NUCLEOTIDE SEQUENCE</scope>
    <source>
        <strain evidence="1">Cupriavidus taiwanensis STM 8556</strain>
    </source>
</reference>
<sequence>MLLDVVGLNAGGAGGNRTRVRKPSTESSTYLVLSFDLTGASRTNTLYDGESLGFRPRLRDPSGAYLT</sequence>
<proteinExistence type="predicted"/>
<protein>
    <submittedName>
        <fullName evidence="1">Uncharacterized protein</fullName>
    </submittedName>
</protein>
<organism evidence="1">
    <name type="scientific">Cupriavidus taiwanensis</name>
    <dbReference type="NCBI Taxonomy" id="164546"/>
    <lineage>
        <taxon>Bacteria</taxon>
        <taxon>Pseudomonadati</taxon>
        <taxon>Pseudomonadota</taxon>
        <taxon>Betaproteobacteria</taxon>
        <taxon>Burkholderiales</taxon>
        <taxon>Burkholderiaceae</taxon>
        <taxon>Cupriavidus</taxon>
    </lineage>
</organism>
<dbReference type="EMBL" id="OFTH01000003">
    <property type="protein sequence ID" value="SOZ51767.1"/>
    <property type="molecule type" value="Genomic_DNA"/>
</dbReference>
<gene>
    <name evidence="1" type="ORF">CBM2613_A110007</name>
</gene>
<evidence type="ECO:0000313" key="1">
    <source>
        <dbReference type="EMBL" id="SOZ51767.1"/>
    </source>
</evidence>
<name>A0A375DYV8_9BURK</name>
<dbReference type="Proteomes" id="UP000256952">
    <property type="component" value="Chromosome CBM2613_a"/>
</dbReference>
<accession>A0A375DYV8</accession>
<dbReference type="AntiFam" id="ANF00032">
    <property type="entry name" value="Antisense to tmRNA"/>
</dbReference>
<comment type="caution">
    <text evidence="1">The sequence shown here is derived from an EMBL/GenBank/DDBJ whole genome shotgun (WGS) entry which is preliminary data.</text>
</comment>
<dbReference type="AlphaFoldDB" id="A0A375DYV8"/>